<keyword evidence="3" id="KW-0812">Transmembrane</keyword>
<evidence type="ECO:0000256" key="4">
    <source>
        <dbReference type="ARBA" id="ARBA00023136"/>
    </source>
</evidence>
<evidence type="ECO:0000313" key="7">
    <source>
        <dbReference type="Proteomes" id="UP000295334"/>
    </source>
</evidence>
<keyword evidence="4" id="KW-0472">Membrane</keyword>
<gene>
    <name evidence="6" type="ORF">EPD60_11190</name>
</gene>
<dbReference type="InterPro" id="IPR051906">
    <property type="entry name" value="TolC-like"/>
</dbReference>
<dbReference type="AlphaFoldDB" id="A0A4R1BBY8"/>
<protein>
    <recommendedName>
        <fullName evidence="8">TolC family protein</fullName>
    </recommendedName>
</protein>
<dbReference type="GO" id="GO:1990281">
    <property type="term" value="C:efflux pump complex"/>
    <property type="evidence" value="ECO:0007669"/>
    <property type="project" value="TreeGrafter"/>
</dbReference>
<proteinExistence type="predicted"/>
<dbReference type="PANTHER" id="PTHR30026">
    <property type="entry name" value="OUTER MEMBRANE PROTEIN TOLC"/>
    <property type="match status" value="1"/>
</dbReference>
<dbReference type="Gene3D" id="1.20.1600.10">
    <property type="entry name" value="Outer membrane efflux proteins (OEP)"/>
    <property type="match status" value="1"/>
</dbReference>
<evidence type="ECO:0000256" key="1">
    <source>
        <dbReference type="ARBA" id="ARBA00004442"/>
    </source>
</evidence>
<dbReference type="GO" id="GO:0009279">
    <property type="term" value="C:cell outer membrane"/>
    <property type="evidence" value="ECO:0007669"/>
    <property type="project" value="UniProtKB-SubCell"/>
</dbReference>
<keyword evidence="5" id="KW-0998">Cell outer membrane</keyword>
<reference evidence="6 7" key="1">
    <citation type="submission" date="2019-03" db="EMBL/GenBank/DDBJ databases">
        <authorList>
            <person name="Kim M.K.M."/>
        </authorList>
    </citation>
    <scope>NUCLEOTIDE SEQUENCE [LARGE SCALE GENOMIC DNA]</scope>
    <source>
        <strain evidence="6 7">17J68-12</strain>
    </source>
</reference>
<dbReference type="PANTHER" id="PTHR30026:SF20">
    <property type="entry name" value="OUTER MEMBRANE PROTEIN TOLC"/>
    <property type="match status" value="1"/>
</dbReference>
<dbReference type="GO" id="GO:0015562">
    <property type="term" value="F:efflux transmembrane transporter activity"/>
    <property type="evidence" value="ECO:0007669"/>
    <property type="project" value="InterPro"/>
</dbReference>
<dbReference type="Proteomes" id="UP000295334">
    <property type="component" value="Unassembled WGS sequence"/>
</dbReference>
<dbReference type="SUPFAM" id="SSF56954">
    <property type="entry name" value="Outer membrane efflux proteins (OEP)"/>
    <property type="match status" value="1"/>
</dbReference>
<dbReference type="EMBL" id="SJZI01000042">
    <property type="protein sequence ID" value="TCJ14541.1"/>
    <property type="molecule type" value="Genomic_DNA"/>
</dbReference>
<evidence type="ECO:0000256" key="5">
    <source>
        <dbReference type="ARBA" id="ARBA00023237"/>
    </source>
</evidence>
<evidence type="ECO:0000313" key="6">
    <source>
        <dbReference type="EMBL" id="TCJ14541.1"/>
    </source>
</evidence>
<evidence type="ECO:0000256" key="3">
    <source>
        <dbReference type="ARBA" id="ARBA00022692"/>
    </source>
</evidence>
<dbReference type="OrthoDB" id="1091220at2"/>
<evidence type="ECO:0008006" key="8">
    <source>
        <dbReference type="Google" id="ProtNLM"/>
    </source>
</evidence>
<keyword evidence="7" id="KW-1185">Reference proteome</keyword>
<keyword evidence="2" id="KW-1134">Transmembrane beta strand</keyword>
<comment type="subcellular location">
    <subcellularLocation>
        <location evidence="1">Cell outer membrane</location>
    </subcellularLocation>
</comment>
<comment type="caution">
    <text evidence="6">The sequence shown here is derived from an EMBL/GenBank/DDBJ whole genome shotgun (WGS) entry which is preliminary data.</text>
</comment>
<organism evidence="6 7">
    <name type="scientific">Flaviaesturariibacter flavus</name>
    <dbReference type="NCBI Taxonomy" id="2502780"/>
    <lineage>
        <taxon>Bacteria</taxon>
        <taxon>Pseudomonadati</taxon>
        <taxon>Bacteroidota</taxon>
        <taxon>Chitinophagia</taxon>
        <taxon>Chitinophagales</taxon>
        <taxon>Chitinophagaceae</taxon>
        <taxon>Flaviaestuariibacter</taxon>
    </lineage>
</organism>
<dbReference type="GO" id="GO:0015288">
    <property type="term" value="F:porin activity"/>
    <property type="evidence" value="ECO:0007669"/>
    <property type="project" value="TreeGrafter"/>
</dbReference>
<name>A0A4R1BBY8_9BACT</name>
<evidence type="ECO:0000256" key="2">
    <source>
        <dbReference type="ARBA" id="ARBA00022452"/>
    </source>
</evidence>
<accession>A0A4R1BBY8</accession>
<sequence>MQMKHLPGKQRKHRGGYARGPLLCFLCLVAGLAAGLRVRAQPRDLPYFISQAASNSPALRDLQNQFLSARIDSLLLRASLRPQVAFISTNSYAPVINGVGYDEAITNIANVSAQVQANKNFVTARNVAAQLQTIALQRRALIDTMMLSRQDLVRTITDQYITAYADQITYDFSHDLFLLMQREEEALKKLTEKGVYKQVDYLGFYITMQQQELTALQAQIQFGADYLTLNYLSGIADTTVGRLSPPALADSLPDFLHSVFYTRFITDSLRLANERRLLRFQYQPRIGAYTDAGYLSSLQVTPGRNFGFSAGISLTIPIYDGRQRSLREQQLDIRERNRTYNRDFYTRQYVMQTSALRRQLRAIDELTGRLRQQIEFARTLIEANGKLLQVGDITMKDYVTAITNYLNAQNLMNQNTVSRLKVLSQLNYWNLKP</sequence>